<evidence type="ECO:0000259" key="2">
    <source>
        <dbReference type="PROSITE" id="PS50980"/>
    </source>
</evidence>
<gene>
    <name evidence="4" type="ORF">DFJ69_6536</name>
</gene>
<organism evidence="4 5">
    <name type="scientific">Thermomonospora umbrina</name>
    <dbReference type="NCBI Taxonomy" id="111806"/>
    <lineage>
        <taxon>Bacteria</taxon>
        <taxon>Bacillati</taxon>
        <taxon>Actinomycetota</taxon>
        <taxon>Actinomycetes</taxon>
        <taxon>Streptosporangiales</taxon>
        <taxon>Thermomonosporaceae</taxon>
        <taxon>Thermomonospora</taxon>
    </lineage>
</organism>
<dbReference type="InterPro" id="IPR034733">
    <property type="entry name" value="AcCoA_carboxyl_beta"/>
</dbReference>
<dbReference type="GO" id="GO:0009317">
    <property type="term" value="C:acetyl-CoA carboxylase complex"/>
    <property type="evidence" value="ECO:0007669"/>
    <property type="project" value="TreeGrafter"/>
</dbReference>
<evidence type="ECO:0000259" key="3">
    <source>
        <dbReference type="PROSITE" id="PS50989"/>
    </source>
</evidence>
<name>A0A3D9SZC9_9ACTN</name>
<dbReference type="Pfam" id="PF01039">
    <property type="entry name" value="Carboxyl_trans"/>
    <property type="match status" value="1"/>
</dbReference>
<dbReference type="PANTHER" id="PTHR43842:SF2">
    <property type="entry name" value="PROPIONYL-COA CARBOXYLASE BETA CHAIN, MITOCHONDRIAL"/>
    <property type="match status" value="1"/>
</dbReference>
<evidence type="ECO:0000313" key="4">
    <source>
        <dbReference type="EMBL" id="REF00938.1"/>
    </source>
</evidence>
<dbReference type="GO" id="GO:0004658">
    <property type="term" value="F:propionyl-CoA carboxylase activity"/>
    <property type="evidence" value="ECO:0007669"/>
    <property type="project" value="TreeGrafter"/>
</dbReference>
<dbReference type="InterPro" id="IPR029045">
    <property type="entry name" value="ClpP/crotonase-like_dom_sf"/>
</dbReference>
<feature type="compositionally biased region" description="Basic and acidic residues" evidence="1">
    <location>
        <begin position="1"/>
        <end position="13"/>
    </location>
</feature>
<dbReference type="PROSITE" id="PS50989">
    <property type="entry name" value="COA_CT_CTER"/>
    <property type="match status" value="1"/>
</dbReference>
<dbReference type="Proteomes" id="UP000256661">
    <property type="component" value="Unassembled WGS sequence"/>
</dbReference>
<dbReference type="InterPro" id="IPR011762">
    <property type="entry name" value="COA_CT_N"/>
</dbReference>
<dbReference type="SUPFAM" id="SSF52096">
    <property type="entry name" value="ClpP/crotonase"/>
    <property type="match status" value="2"/>
</dbReference>
<dbReference type="GO" id="GO:0016740">
    <property type="term" value="F:transferase activity"/>
    <property type="evidence" value="ECO:0007669"/>
    <property type="project" value="UniProtKB-KW"/>
</dbReference>
<dbReference type="AlphaFoldDB" id="A0A3D9SZC9"/>
<dbReference type="FunFam" id="3.90.226.10:FF:000016">
    <property type="entry name" value="Propionyl-CoA carboxylase, beta subunit"/>
    <property type="match status" value="1"/>
</dbReference>
<dbReference type="EMBL" id="QTTT01000001">
    <property type="protein sequence ID" value="REF00938.1"/>
    <property type="molecule type" value="Genomic_DNA"/>
</dbReference>
<accession>A0A3D9SZC9</accession>
<keyword evidence="5" id="KW-1185">Reference proteome</keyword>
<protein>
    <submittedName>
        <fullName evidence="4">Acetyl-CoA carboxylase carboxyltransferase subunit beta /acetyl-CoA carboxylase carboxyltransferase subunit alpha</fullName>
    </submittedName>
</protein>
<dbReference type="PANTHER" id="PTHR43842">
    <property type="entry name" value="PROPIONYL-COA CARBOXYLASE BETA CHAIN"/>
    <property type="match status" value="1"/>
</dbReference>
<comment type="caution">
    <text evidence="4">The sequence shown here is derived from an EMBL/GenBank/DDBJ whole genome shotgun (WGS) entry which is preliminary data.</text>
</comment>
<feature type="domain" description="CoA carboxyltransferase N-terminal" evidence="2">
    <location>
        <begin position="29"/>
        <end position="288"/>
    </location>
</feature>
<dbReference type="Gene3D" id="3.90.226.10">
    <property type="entry name" value="2-enoyl-CoA Hydratase, Chain A, domain 1"/>
    <property type="match status" value="2"/>
</dbReference>
<feature type="domain" description="CoA carboxyltransferase C-terminal" evidence="3">
    <location>
        <begin position="292"/>
        <end position="535"/>
    </location>
</feature>
<reference evidence="4 5" key="1">
    <citation type="submission" date="2018-08" db="EMBL/GenBank/DDBJ databases">
        <title>Sequencing the genomes of 1000 actinobacteria strains.</title>
        <authorList>
            <person name="Klenk H.-P."/>
        </authorList>
    </citation>
    <scope>NUCLEOTIDE SEQUENCE [LARGE SCALE GENOMIC DNA]</scope>
    <source>
        <strain evidence="4 5">DSM 43927</strain>
    </source>
</reference>
<proteinExistence type="predicted"/>
<dbReference type="InterPro" id="IPR051047">
    <property type="entry name" value="AccD/PCCB"/>
</dbReference>
<keyword evidence="4" id="KW-0808">Transferase</keyword>
<feature type="region of interest" description="Disordered" evidence="1">
    <location>
        <begin position="1"/>
        <end position="33"/>
    </location>
</feature>
<evidence type="ECO:0000256" key="1">
    <source>
        <dbReference type="SAM" id="MobiDB-lite"/>
    </source>
</evidence>
<dbReference type="InterPro" id="IPR011763">
    <property type="entry name" value="COA_CT_C"/>
</dbReference>
<evidence type="ECO:0000313" key="5">
    <source>
        <dbReference type="Proteomes" id="UP000256661"/>
    </source>
</evidence>
<sequence>MHAHEQAATDVRHIPSGPNLMLVAEPPAPPTPRDRLGELAEIKAAARQGPDPAATLRQHSKGKLTAHERIALLLDEGSFTEVEALRRHRATGFGLEGRRPYSDGVVTGWGTVHGRTVFVYAHDFRIFGGALGEAHAEKIHKLMDMAVAAGAPLVSLNDGAGARIQEGVTALAGYGGIFQRNTRASGVIPQISVMLGPCAGGAAYSPALTDFVFMVRDTAQMFVTGPDVVQAVTGEEITHNGLGGADVHASASGVAHFAYDDEASCLEDVRYLLSFLPANNREAPPTTPTADPPDRRNDRLLDVIPAEANRAYDVRTVIEEIVDDTEYFEVHEAWAPNIVCAFARMGGRPVGIVANQPAHLAGVLDIQASEKAARFVQCCDAFNIPLISLVDVPGFLPGVDQEHQGIIRHGAKLLYAYCNAGVPRVQLIMRKAYGGAYIVMDSRSIGADLSLAWPGNEIAVMGAEGAANVIFRREIAAADDPQAVREQRIKEYREELMHPYYAAERGLVDDVIDPRETRSVLIRALEMLHTKHAEAPARKHGNQPQ</sequence>
<dbReference type="PROSITE" id="PS50980">
    <property type="entry name" value="COA_CT_NTER"/>
    <property type="match status" value="1"/>
</dbReference>